<sequence>MKRKFLFWVVLLSYSFSSKGQDVQYSQFYANPLYLSPAFAGSTDQTRVGFNFRNQWPALDQSFIAFTAYGDHFFENINSGLGLVISGARESFTQSQQLDIGLVYSYRLRLSEENFLQFGMQGSYSARDALFDDVILGTQLDINRGVIVGSPGEGFEGDSKLRAFDANAGILLYGNRYWFGFSSFHLLEPPISYLDVESNSLPIRYNLHGGYRINLAPGNINDYFNNTDQERSLALAFNYKKQGQFSQLDLGAEFYFEPLILGVWYRGLPTKYQLPNNESLIALVGISLDSGLEIGYSFDFSISKLGQSVSGGAHELSVRYLIPVNPKKKRFFNSPGFKF</sequence>
<accession>A0ABT2G9I7</accession>
<dbReference type="InterPro" id="IPR019861">
    <property type="entry name" value="PorP/SprF_Bacteroidetes"/>
</dbReference>
<keyword evidence="3" id="KW-1185">Reference proteome</keyword>
<comment type="caution">
    <text evidence="2">The sequence shown here is derived from an EMBL/GenBank/DDBJ whole genome shotgun (WGS) entry which is preliminary data.</text>
</comment>
<protein>
    <submittedName>
        <fullName evidence="2">Type IX secretion system membrane protein PorP/SprF</fullName>
    </submittedName>
</protein>
<dbReference type="RefSeq" id="WP_259415518.1">
    <property type="nucleotide sequence ID" value="NZ_JANWGH010000003.1"/>
</dbReference>
<proteinExistence type="predicted"/>
<feature type="chain" id="PRO_5047097198" evidence="1">
    <location>
        <begin position="21"/>
        <end position="339"/>
    </location>
</feature>
<dbReference type="Proteomes" id="UP001206788">
    <property type="component" value="Unassembled WGS sequence"/>
</dbReference>
<dbReference type="EMBL" id="JANWGH010000003">
    <property type="protein sequence ID" value="MCS5491919.1"/>
    <property type="molecule type" value="Genomic_DNA"/>
</dbReference>
<evidence type="ECO:0000256" key="1">
    <source>
        <dbReference type="SAM" id="SignalP"/>
    </source>
</evidence>
<evidence type="ECO:0000313" key="3">
    <source>
        <dbReference type="Proteomes" id="UP001206788"/>
    </source>
</evidence>
<reference evidence="2 3" key="1">
    <citation type="submission" date="2022-08" db="EMBL/GenBank/DDBJ databases">
        <title>Algoriphagus sp. CAU 1643 isolated from mud.</title>
        <authorList>
            <person name="Kim W."/>
        </authorList>
    </citation>
    <scope>NUCLEOTIDE SEQUENCE [LARGE SCALE GENOMIC DNA]</scope>
    <source>
        <strain evidence="2 3">CAU 1643</strain>
    </source>
</reference>
<name>A0ABT2G9I7_9BACT</name>
<keyword evidence="1" id="KW-0732">Signal</keyword>
<dbReference type="Pfam" id="PF11751">
    <property type="entry name" value="PorP_SprF"/>
    <property type="match status" value="1"/>
</dbReference>
<evidence type="ECO:0000313" key="2">
    <source>
        <dbReference type="EMBL" id="MCS5491919.1"/>
    </source>
</evidence>
<organism evidence="2 3">
    <name type="scientific">Algoriphagus limi</name>
    <dbReference type="NCBI Taxonomy" id="2975273"/>
    <lineage>
        <taxon>Bacteria</taxon>
        <taxon>Pseudomonadati</taxon>
        <taxon>Bacteroidota</taxon>
        <taxon>Cytophagia</taxon>
        <taxon>Cytophagales</taxon>
        <taxon>Cyclobacteriaceae</taxon>
        <taxon>Algoriphagus</taxon>
    </lineage>
</organism>
<feature type="signal peptide" evidence="1">
    <location>
        <begin position="1"/>
        <end position="20"/>
    </location>
</feature>
<dbReference type="NCBIfam" id="TIGR03519">
    <property type="entry name" value="T9SS_PorP_fam"/>
    <property type="match status" value="1"/>
</dbReference>
<gene>
    <name evidence="2" type="ORF">NY014_15880</name>
</gene>